<keyword evidence="1 4" id="KW-0489">Methyltransferase</keyword>
<organism evidence="4 5">
    <name type="scientific">Terriglobus saanensis (strain ATCC BAA-1853 / DSM 23119 / SP1PR4)</name>
    <dbReference type="NCBI Taxonomy" id="401053"/>
    <lineage>
        <taxon>Bacteria</taxon>
        <taxon>Pseudomonadati</taxon>
        <taxon>Acidobacteriota</taxon>
        <taxon>Terriglobia</taxon>
        <taxon>Terriglobales</taxon>
        <taxon>Acidobacteriaceae</taxon>
        <taxon>Terriglobus</taxon>
    </lineage>
</organism>
<dbReference type="GO" id="GO:0032259">
    <property type="term" value="P:methylation"/>
    <property type="evidence" value="ECO:0007669"/>
    <property type="project" value="UniProtKB-KW"/>
</dbReference>
<reference evidence="4 5" key="1">
    <citation type="journal article" date="2012" name="Stand. Genomic Sci.">
        <title>Complete genome sequence of Terriglobus saanensis type strain SP1PR4(T), an Acidobacteria from tundra soil.</title>
        <authorList>
            <person name="Rawat S.R."/>
            <person name="Mannisto M.K."/>
            <person name="Starovoytov V."/>
            <person name="Goodwin L."/>
            <person name="Nolan M."/>
            <person name="Hauser L."/>
            <person name="Land M."/>
            <person name="Davenport K.W."/>
            <person name="Woyke T."/>
            <person name="Haggblom M.M."/>
        </authorList>
    </citation>
    <scope>NUCLEOTIDE SEQUENCE</scope>
    <source>
        <strain evidence="5">ATCC BAA-1853 / DSM 23119 / SP1PR4</strain>
    </source>
</reference>
<dbReference type="KEGG" id="tsa:AciPR4_3401"/>
<dbReference type="Gene3D" id="3.40.50.150">
    <property type="entry name" value="Vaccinia Virus protein VP39"/>
    <property type="match status" value="1"/>
</dbReference>
<evidence type="ECO:0000256" key="1">
    <source>
        <dbReference type="ARBA" id="ARBA00022603"/>
    </source>
</evidence>
<dbReference type="PANTHER" id="PTHR43397:SF1">
    <property type="entry name" value="ERGOTHIONEINE BIOSYNTHESIS PROTEIN 1"/>
    <property type="match status" value="1"/>
</dbReference>
<accession>E8UXD1</accession>
<keyword evidence="5" id="KW-1185">Reference proteome</keyword>
<dbReference type="InterPro" id="IPR029063">
    <property type="entry name" value="SAM-dependent_MTases_sf"/>
</dbReference>
<evidence type="ECO:0000256" key="2">
    <source>
        <dbReference type="ARBA" id="ARBA00022679"/>
    </source>
</evidence>
<dbReference type="SUPFAM" id="SSF53335">
    <property type="entry name" value="S-adenosyl-L-methionine-dependent methyltransferases"/>
    <property type="match status" value="1"/>
</dbReference>
<dbReference type="STRING" id="401053.AciPR4_3401"/>
<proteinExistence type="predicted"/>
<name>E8UXD1_TERSS</name>
<dbReference type="eggNOG" id="COG4301">
    <property type="taxonomic scope" value="Bacteria"/>
</dbReference>
<sequence>MGALVREMEVSAEELTRCAVIREVQRGLIPQPRSLAPWLFYDAAGSRLFERITVLPEYYPTRTERAIFAGYAEGIITAAKGASTKPLRVVELGAGTASKTGILLDAAVKLQGAVTYVPIDVSASALDEACESLSRSLTEVCVEPEVANYVTDALELAPHDGPTMALYIGSSIGNFAPDEARAILRNLRGQLKSGDSLLLGTDMVKDEAILVAAYDDENGVTGAFNLNVLRRLNKELGADFDLARFRHQARWNAAESRIEMHLESLTAQRVRIPAANLMVPFANGETIHTENSYKFTADSVRSLVEDSGFSVEETWMDERGWFAVTLARV</sequence>
<dbReference type="HOGENOM" id="CLU_049766_1_0_0"/>
<dbReference type="InterPro" id="IPR017804">
    <property type="entry name" value="MeTrfase_EgtD-like"/>
</dbReference>
<dbReference type="GO" id="GO:0008168">
    <property type="term" value="F:methyltransferase activity"/>
    <property type="evidence" value="ECO:0007669"/>
    <property type="project" value="UniProtKB-KW"/>
</dbReference>
<feature type="domain" description="Histidine-specific methyltransferase SAM-dependent" evidence="3">
    <location>
        <begin position="22"/>
        <end position="328"/>
    </location>
</feature>
<dbReference type="InterPro" id="IPR035094">
    <property type="entry name" value="EgtD"/>
</dbReference>
<dbReference type="RefSeq" id="WP_013569886.1">
    <property type="nucleotide sequence ID" value="NC_014963.1"/>
</dbReference>
<evidence type="ECO:0000313" key="5">
    <source>
        <dbReference type="Proteomes" id="UP000006844"/>
    </source>
</evidence>
<evidence type="ECO:0000259" key="3">
    <source>
        <dbReference type="Pfam" id="PF10017"/>
    </source>
</evidence>
<dbReference type="AlphaFoldDB" id="E8UXD1"/>
<dbReference type="Pfam" id="PF10017">
    <property type="entry name" value="Methyltransf_33"/>
    <property type="match status" value="1"/>
</dbReference>
<dbReference type="PANTHER" id="PTHR43397">
    <property type="entry name" value="ERGOTHIONEINE BIOSYNTHESIS PROTEIN 1"/>
    <property type="match status" value="1"/>
</dbReference>
<protein>
    <submittedName>
        <fullName evidence="4">Methyltransferase</fullName>
    </submittedName>
</protein>
<dbReference type="PIRSF" id="PIRSF018005">
    <property type="entry name" value="UCP018005"/>
    <property type="match status" value="1"/>
</dbReference>
<gene>
    <name evidence="4" type="ordered locus">AciPR4_3401</name>
</gene>
<dbReference type="NCBIfam" id="TIGR03438">
    <property type="entry name" value="egtD_ergothio"/>
    <property type="match status" value="1"/>
</dbReference>
<dbReference type="InterPro" id="IPR019257">
    <property type="entry name" value="MeTrfase_dom"/>
</dbReference>
<keyword evidence="2 4" id="KW-0808">Transferase</keyword>
<evidence type="ECO:0000313" key="4">
    <source>
        <dbReference type="EMBL" id="ADV84155.1"/>
    </source>
</evidence>
<dbReference type="InterPro" id="IPR051128">
    <property type="entry name" value="EgtD_Methyltrsf_superfamily"/>
</dbReference>
<dbReference type="Proteomes" id="UP000006844">
    <property type="component" value="Chromosome"/>
</dbReference>
<dbReference type="EMBL" id="CP002467">
    <property type="protein sequence ID" value="ADV84155.1"/>
    <property type="molecule type" value="Genomic_DNA"/>
</dbReference>